<dbReference type="CDD" id="cd00075">
    <property type="entry name" value="HATPase"/>
    <property type="match status" value="1"/>
</dbReference>
<dbReference type="PANTHER" id="PTHR45436:SF5">
    <property type="entry name" value="SENSOR HISTIDINE KINASE TRCS"/>
    <property type="match status" value="1"/>
</dbReference>
<dbReference type="PROSITE" id="PS50109">
    <property type="entry name" value="HIS_KIN"/>
    <property type="match status" value="1"/>
</dbReference>
<dbReference type="SUPFAM" id="SSF47384">
    <property type="entry name" value="Homodimeric domain of signal transducing histidine kinase"/>
    <property type="match status" value="1"/>
</dbReference>
<dbReference type="FunFam" id="3.30.565.10:FF:000006">
    <property type="entry name" value="Sensor histidine kinase WalK"/>
    <property type="match status" value="1"/>
</dbReference>
<dbReference type="GO" id="GO:0005886">
    <property type="term" value="C:plasma membrane"/>
    <property type="evidence" value="ECO:0007669"/>
    <property type="project" value="TreeGrafter"/>
</dbReference>
<keyword evidence="5" id="KW-0808">Transferase</keyword>
<dbReference type="SUPFAM" id="SSF55874">
    <property type="entry name" value="ATPase domain of HSP90 chaperone/DNA topoisomerase II/histidine kinase"/>
    <property type="match status" value="1"/>
</dbReference>
<evidence type="ECO:0000256" key="9">
    <source>
        <dbReference type="ARBA" id="ARBA00023012"/>
    </source>
</evidence>
<dbReference type="EMBL" id="CP030280">
    <property type="protein sequence ID" value="AWY98178.1"/>
    <property type="molecule type" value="Genomic_DNA"/>
</dbReference>
<evidence type="ECO:0000259" key="12">
    <source>
        <dbReference type="PROSITE" id="PS50109"/>
    </source>
</evidence>
<dbReference type="InterPro" id="IPR004358">
    <property type="entry name" value="Sig_transdc_His_kin-like_C"/>
</dbReference>
<evidence type="ECO:0000256" key="5">
    <source>
        <dbReference type="ARBA" id="ARBA00022679"/>
    </source>
</evidence>
<dbReference type="Gene3D" id="6.10.340.10">
    <property type="match status" value="1"/>
</dbReference>
<gene>
    <name evidence="14" type="ORF">DQQ01_08500</name>
</gene>
<dbReference type="Proteomes" id="UP000250003">
    <property type="component" value="Chromosome"/>
</dbReference>
<dbReference type="KEGG" id="blau:DQQ01_08500"/>
<dbReference type="InterPro" id="IPR005467">
    <property type="entry name" value="His_kinase_dom"/>
</dbReference>
<reference evidence="15" key="1">
    <citation type="submission" date="2018-06" db="EMBL/GenBank/DDBJ databases">
        <title>Description of Blautia argi sp. nov., a new anaerobic isolated from dog feces.</title>
        <authorList>
            <person name="Chang Y.-H."/>
            <person name="Paek J."/>
            <person name="Shin Y."/>
        </authorList>
    </citation>
    <scope>NUCLEOTIDE SEQUENCE [LARGE SCALE GENOMIC DNA]</scope>
    <source>
        <strain evidence="15">KCTC 15426</strain>
    </source>
</reference>
<feature type="domain" description="HAMP" evidence="13">
    <location>
        <begin position="174"/>
        <end position="228"/>
    </location>
</feature>
<sequence length="456" mass="52270">MKGWSLKIKVTLVYTLFMTLLTCVSLGLLFSLSSQEILESVQKELEDRVYDSTEEISVKKEKLVPDRDFYNLEDGVYLSLYDMDGNFLFGRIPYGFQEKAEFSEGQIQTVGKEENKWYVFDVKYHPGAFQDVYIRGICSVSHAESGIKTVRRVAVILLPLLVLFMGGAGYFFIGRTLWPVKQITETVRSIQKDRDLSKRVGLSHGKDEICEMANTFDDMLTQIEDTVQREKQFTSDVSHELRMPAAVILAQCEELLEEENLTDNQRIQLCRIQKKAAEMSNMISSLLFLSRADQGRQMLTKELVNISELTEMSALEMGLLAEKEQIHLQTDIQENLYAKVDESLYIRMLINLLSNAIAYHREHGYIKVSLFRIENRIVGKIEDNGQGISQEDLPHIWERFYRADRARTQGNHSGLGLPMVKWIAEAHGGKIQVESCLGRGTCFTFWLPTEENGEKK</sequence>
<evidence type="ECO:0000313" key="14">
    <source>
        <dbReference type="EMBL" id="AWY98178.1"/>
    </source>
</evidence>
<dbReference type="Pfam" id="PF00672">
    <property type="entry name" value="HAMP"/>
    <property type="match status" value="1"/>
</dbReference>
<dbReference type="Pfam" id="PF00512">
    <property type="entry name" value="HisKA"/>
    <property type="match status" value="1"/>
</dbReference>
<dbReference type="EC" id="2.7.13.3" evidence="3"/>
<evidence type="ECO:0000256" key="4">
    <source>
        <dbReference type="ARBA" id="ARBA00022553"/>
    </source>
</evidence>
<evidence type="ECO:0000256" key="7">
    <source>
        <dbReference type="ARBA" id="ARBA00022777"/>
    </source>
</evidence>
<dbReference type="PRINTS" id="PR00344">
    <property type="entry name" value="BCTRLSENSOR"/>
</dbReference>
<dbReference type="Gene3D" id="3.30.565.10">
    <property type="entry name" value="Histidine kinase-like ATPase, C-terminal domain"/>
    <property type="match status" value="1"/>
</dbReference>
<dbReference type="InterPro" id="IPR003660">
    <property type="entry name" value="HAMP_dom"/>
</dbReference>
<dbReference type="InterPro" id="IPR036890">
    <property type="entry name" value="HATPase_C_sf"/>
</dbReference>
<evidence type="ECO:0000256" key="3">
    <source>
        <dbReference type="ARBA" id="ARBA00012438"/>
    </source>
</evidence>
<feature type="domain" description="Histidine kinase" evidence="12">
    <location>
        <begin position="236"/>
        <end position="451"/>
    </location>
</feature>
<keyword evidence="6 11" id="KW-0812">Transmembrane</keyword>
<dbReference type="SUPFAM" id="SSF158472">
    <property type="entry name" value="HAMP domain-like"/>
    <property type="match status" value="1"/>
</dbReference>
<keyword evidence="15" id="KW-1185">Reference proteome</keyword>
<dbReference type="PANTHER" id="PTHR45436">
    <property type="entry name" value="SENSOR HISTIDINE KINASE YKOH"/>
    <property type="match status" value="1"/>
</dbReference>
<keyword evidence="8 11" id="KW-1133">Transmembrane helix</keyword>
<dbReference type="SMART" id="SM00304">
    <property type="entry name" value="HAMP"/>
    <property type="match status" value="1"/>
</dbReference>
<dbReference type="Pfam" id="PF02518">
    <property type="entry name" value="HATPase_c"/>
    <property type="match status" value="1"/>
</dbReference>
<dbReference type="CDD" id="cd00082">
    <property type="entry name" value="HisKA"/>
    <property type="match status" value="1"/>
</dbReference>
<evidence type="ECO:0000256" key="1">
    <source>
        <dbReference type="ARBA" id="ARBA00000085"/>
    </source>
</evidence>
<dbReference type="RefSeq" id="WP_111919667.1">
    <property type="nucleotide sequence ID" value="NZ_CAUWHR010000004.1"/>
</dbReference>
<keyword evidence="4" id="KW-0597">Phosphoprotein</keyword>
<dbReference type="PROSITE" id="PS50885">
    <property type="entry name" value="HAMP"/>
    <property type="match status" value="1"/>
</dbReference>
<evidence type="ECO:0000256" key="2">
    <source>
        <dbReference type="ARBA" id="ARBA00004370"/>
    </source>
</evidence>
<evidence type="ECO:0000256" key="11">
    <source>
        <dbReference type="SAM" id="Phobius"/>
    </source>
</evidence>
<keyword evidence="9" id="KW-0902">Two-component regulatory system</keyword>
<keyword evidence="10 11" id="KW-0472">Membrane</keyword>
<keyword evidence="7 14" id="KW-0418">Kinase</keyword>
<dbReference type="Gene3D" id="1.10.287.130">
    <property type="match status" value="1"/>
</dbReference>
<name>A0A2Z4UB02_9FIRM</name>
<dbReference type="InterPro" id="IPR003661">
    <property type="entry name" value="HisK_dim/P_dom"/>
</dbReference>
<comment type="subcellular location">
    <subcellularLocation>
        <location evidence="2">Membrane</location>
    </subcellularLocation>
</comment>
<feature type="transmembrane region" description="Helical" evidence="11">
    <location>
        <begin position="153"/>
        <end position="173"/>
    </location>
</feature>
<dbReference type="SMART" id="SM00387">
    <property type="entry name" value="HATPase_c"/>
    <property type="match status" value="1"/>
</dbReference>
<dbReference type="InterPro" id="IPR003594">
    <property type="entry name" value="HATPase_dom"/>
</dbReference>
<proteinExistence type="predicted"/>
<dbReference type="SMART" id="SM00388">
    <property type="entry name" value="HisKA"/>
    <property type="match status" value="1"/>
</dbReference>
<organism evidence="14 15">
    <name type="scientific">Blautia argi</name>
    <dbReference type="NCBI Taxonomy" id="1912897"/>
    <lineage>
        <taxon>Bacteria</taxon>
        <taxon>Bacillati</taxon>
        <taxon>Bacillota</taxon>
        <taxon>Clostridia</taxon>
        <taxon>Lachnospirales</taxon>
        <taxon>Lachnospiraceae</taxon>
        <taxon>Blautia</taxon>
    </lineage>
</organism>
<protein>
    <recommendedName>
        <fullName evidence="3">histidine kinase</fullName>
        <ecNumber evidence="3">2.7.13.3</ecNumber>
    </recommendedName>
</protein>
<evidence type="ECO:0000313" key="15">
    <source>
        <dbReference type="Proteomes" id="UP000250003"/>
    </source>
</evidence>
<dbReference type="InterPro" id="IPR036097">
    <property type="entry name" value="HisK_dim/P_sf"/>
</dbReference>
<dbReference type="OrthoDB" id="9786919at2"/>
<feature type="transmembrane region" description="Helical" evidence="11">
    <location>
        <begin position="12"/>
        <end position="32"/>
    </location>
</feature>
<evidence type="ECO:0000256" key="6">
    <source>
        <dbReference type="ARBA" id="ARBA00022692"/>
    </source>
</evidence>
<evidence type="ECO:0000259" key="13">
    <source>
        <dbReference type="PROSITE" id="PS50885"/>
    </source>
</evidence>
<accession>A0A2Z4UB02</accession>
<evidence type="ECO:0000256" key="10">
    <source>
        <dbReference type="ARBA" id="ARBA00023136"/>
    </source>
</evidence>
<comment type="catalytic activity">
    <reaction evidence="1">
        <text>ATP + protein L-histidine = ADP + protein N-phospho-L-histidine.</text>
        <dbReference type="EC" id="2.7.13.3"/>
    </reaction>
</comment>
<dbReference type="InterPro" id="IPR050428">
    <property type="entry name" value="TCS_sensor_his_kinase"/>
</dbReference>
<dbReference type="GO" id="GO:0000155">
    <property type="term" value="F:phosphorelay sensor kinase activity"/>
    <property type="evidence" value="ECO:0007669"/>
    <property type="project" value="InterPro"/>
</dbReference>
<dbReference type="AlphaFoldDB" id="A0A2Z4UB02"/>
<evidence type="ECO:0000256" key="8">
    <source>
        <dbReference type="ARBA" id="ARBA00022989"/>
    </source>
</evidence>